<dbReference type="InterPro" id="IPR001509">
    <property type="entry name" value="Epimerase_deHydtase"/>
</dbReference>
<dbReference type="Gene3D" id="3.40.50.720">
    <property type="entry name" value="NAD(P)-binding Rossmann-like Domain"/>
    <property type="match status" value="1"/>
</dbReference>
<dbReference type="Pfam" id="PF01370">
    <property type="entry name" value="Epimerase"/>
    <property type="match status" value="1"/>
</dbReference>
<accession>A0A2J7ZGL7</accession>
<dbReference type="Proteomes" id="UP000236333">
    <property type="component" value="Unassembled WGS sequence"/>
</dbReference>
<dbReference type="PANTHER" id="PTHR43725:SF53">
    <property type="entry name" value="UDP-ARABINOSE 4-EPIMERASE 1"/>
    <property type="match status" value="1"/>
</dbReference>
<reference evidence="3 4" key="1">
    <citation type="journal article" date="2017" name="Mol. Biol. Evol.">
        <title>The 4-celled Tetrabaena socialis nuclear genome reveals the essential components for genetic control of cell number at the origin of multicellularity in the volvocine lineage.</title>
        <authorList>
            <person name="Featherston J."/>
            <person name="Arakaki Y."/>
            <person name="Hanschen E.R."/>
            <person name="Ferris P.J."/>
            <person name="Michod R.E."/>
            <person name="Olson B.J.S.C."/>
            <person name="Nozaki H."/>
            <person name="Durand P.M."/>
        </authorList>
    </citation>
    <scope>NUCLEOTIDE SEQUENCE [LARGE SCALE GENOMIC DNA]</scope>
    <source>
        <strain evidence="3 4">NIES-571</strain>
    </source>
</reference>
<feature type="non-terminal residue" evidence="3">
    <location>
        <position position="106"/>
    </location>
</feature>
<comment type="caution">
    <text evidence="3">The sequence shown here is derived from an EMBL/GenBank/DDBJ whole genome shotgun (WGS) entry which is preliminary data.</text>
</comment>
<dbReference type="Gene3D" id="3.90.25.10">
    <property type="entry name" value="UDP-galactose 4-epimerase, domain 1"/>
    <property type="match status" value="1"/>
</dbReference>
<evidence type="ECO:0000313" key="3">
    <source>
        <dbReference type="EMBL" id="PNG99412.1"/>
    </source>
</evidence>
<evidence type="ECO:0000259" key="2">
    <source>
        <dbReference type="Pfam" id="PF01370"/>
    </source>
</evidence>
<dbReference type="OrthoDB" id="9402762at2759"/>
<evidence type="ECO:0000256" key="1">
    <source>
        <dbReference type="ARBA" id="ARBA00007637"/>
    </source>
</evidence>
<evidence type="ECO:0000313" key="4">
    <source>
        <dbReference type="Proteomes" id="UP000236333"/>
    </source>
</evidence>
<protein>
    <submittedName>
        <fullName evidence="3">Putative UDP-arabinose 4-epimerase 2</fullName>
    </submittedName>
</protein>
<organism evidence="3 4">
    <name type="scientific">Tetrabaena socialis</name>
    <dbReference type="NCBI Taxonomy" id="47790"/>
    <lineage>
        <taxon>Eukaryota</taxon>
        <taxon>Viridiplantae</taxon>
        <taxon>Chlorophyta</taxon>
        <taxon>core chlorophytes</taxon>
        <taxon>Chlorophyceae</taxon>
        <taxon>CS clade</taxon>
        <taxon>Chlamydomonadales</taxon>
        <taxon>Tetrabaenaceae</taxon>
        <taxon>Tetrabaena</taxon>
    </lineage>
</organism>
<dbReference type="EMBL" id="PGGS01002975">
    <property type="protein sequence ID" value="PNG99412.1"/>
    <property type="molecule type" value="Genomic_DNA"/>
</dbReference>
<sequence length="106" mass="12104">MANPLQYYHNVTVNTVNLLECMEETGVEQLVYSSTCAVYGNPDKLPVTELTPPVPINPYGQSKLMAEEVIRWHSRSHPRFKSIIFRYFNVYGSDPEGRLGARQGRE</sequence>
<keyword evidence="4" id="KW-1185">Reference proteome</keyword>
<name>A0A2J7ZGL7_9CHLO</name>
<comment type="similarity">
    <text evidence="1">Belongs to the NAD(P)-dependent epimerase/dehydratase family.</text>
</comment>
<feature type="domain" description="NAD-dependent epimerase/dehydratase" evidence="2">
    <location>
        <begin position="2"/>
        <end position="95"/>
    </location>
</feature>
<dbReference type="AlphaFoldDB" id="A0A2J7ZGL7"/>
<gene>
    <name evidence="3" type="ORF">TSOC_014812</name>
</gene>
<dbReference type="InterPro" id="IPR036291">
    <property type="entry name" value="NAD(P)-bd_dom_sf"/>
</dbReference>
<dbReference type="PANTHER" id="PTHR43725">
    <property type="entry name" value="UDP-GLUCOSE 4-EPIMERASE"/>
    <property type="match status" value="1"/>
</dbReference>
<proteinExistence type="inferred from homology"/>
<dbReference type="SUPFAM" id="SSF51735">
    <property type="entry name" value="NAD(P)-binding Rossmann-fold domains"/>
    <property type="match status" value="1"/>
</dbReference>